<reference evidence="1" key="1">
    <citation type="journal article" date="2014" name="Int. J. Syst. Evol. Microbiol.">
        <title>Complete genome sequence of Corynebacterium casei LMG S-19264T (=DSM 44701T), isolated from a smear-ripened cheese.</title>
        <authorList>
            <consortium name="US DOE Joint Genome Institute (JGI-PGF)"/>
            <person name="Walter F."/>
            <person name="Albersmeier A."/>
            <person name="Kalinowski J."/>
            <person name="Ruckert C."/>
        </authorList>
    </citation>
    <scope>NUCLEOTIDE SEQUENCE</scope>
    <source>
        <strain evidence="1">KCTC 42097</strain>
    </source>
</reference>
<dbReference type="RefSeq" id="WP_189492753.1">
    <property type="nucleotide sequence ID" value="NZ_BMZO01000012.1"/>
</dbReference>
<dbReference type="Pfam" id="PF06240">
    <property type="entry name" value="COXG"/>
    <property type="match status" value="1"/>
</dbReference>
<comment type="caution">
    <text evidence="1">The sequence shown here is derived from an EMBL/GenBank/DDBJ whole genome shotgun (WGS) entry which is preliminary data.</text>
</comment>
<dbReference type="AlphaFoldDB" id="A0A8J3DLD4"/>
<evidence type="ECO:0000313" key="2">
    <source>
        <dbReference type="Proteomes" id="UP000641137"/>
    </source>
</evidence>
<accession>A0A8J3DLD4</accession>
<proteinExistence type="predicted"/>
<dbReference type="CDD" id="cd05018">
    <property type="entry name" value="CoxG"/>
    <property type="match status" value="1"/>
</dbReference>
<dbReference type="SUPFAM" id="SSF55961">
    <property type="entry name" value="Bet v1-like"/>
    <property type="match status" value="1"/>
</dbReference>
<dbReference type="Proteomes" id="UP000641137">
    <property type="component" value="Unassembled WGS sequence"/>
</dbReference>
<organism evidence="1 2">
    <name type="scientific">Limoniibacter endophyticus</name>
    <dbReference type="NCBI Taxonomy" id="1565040"/>
    <lineage>
        <taxon>Bacteria</taxon>
        <taxon>Pseudomonadati</taxon>
        <taxon>Pseudomonadota</taxon>
        <taxon>Alphaproteobacteria</taxon>
        <taxon>Hyphomicrobiales</taxon>
        <taxon>Bartonellaceae</taxon>
        <taxon>Limoniibacter</taxon>
    </lineage>
</organism>
<dbReference type="Gene3D" id="3.30.530.20">
    <property type="match status" value="1"/>
</dbReference>
<dbReference type="PANTHER" id="PTHR38588">
    <property type="entry name" value="BLL0334 PROTEIN"/>
    <property type="match status" value="1"/>
</dbReference>
<keyword evidence="2" id="KW-1185">Reference proteome</keyword>
<name>A0A8J3DLD4_9HYPH</name>
<evidence type="ECO:0000313" key="1">
    <source>
        <dbReference type="EMBL" id="GHC80061.1"/>
    </source>
</evidence>
<dbReference type="InterPro" id="IPR010419">
    <property type="entry name" value="CO_DH_gsu"/>
</dbReference>
<protein>
    <submittedName>
        <fullName evidence="1">Carbon monoxide dehydrogenase</fullName>
    </submittedName>
</protein>
<dbReference type="EMBL" id="BMZO01000012">
    <property type="protein sequence ID" value="GHC80061.1"/>
    <property type="molecule type" value="Genomic_DNA"/>
</dbReference>
<dbReference type="InterPro" id="IPR023393">
    <property type="entry name" value="START-like_dom_sf"/>
</dbReference>
<dbReference type="PANTHER" id="PTHR38588:SF1">
    <property type="entry name" value="BLL0334 PROTEIN"/>
    <property type="match status" value="1"/>
</dbReference>
<sequence length="156" mass="16646">MTTAIDGEQMIDASSQRVWEAMNDPKILMACVPGCHSFEKIGENLFEAAITIKFGPIKADFSGLITVSNINAPKSYTISGEAAGSIAGFASGSADVVLYDGETPDQTRLVYTASADLGGKIAQLGKWVVGSTSRKLAQKFFERFNDQIKLQNATSS</sequence>
<gene>
    <name evidence="1" type="ORF">GCM10010136_32910</name>
</gene>
<reference evidence="1" key="2">
    <citation type="submission" date="2020-09" db="EMBL/GenBank/DDBJ databases">
        <authorList>
            <person name="Sun Q."/>
            <person name="Kim S."/>
        </authorList>
    </citation>
    <scope>NUCLEOTIDE SEQUENCE</scope>
    <source>
        <strain evidence="1">KCTC 42097</strain>
    </source>
</reference>